<dbReference type="RefSeq" id="WP_142534781.1">
    <property type="nucleotide sequence ID" value="NZ_FXTB01000016.1"/>
</dbReference>
<name>A0A521F8V3_SACCC</name>
<evidence type="ECO:0000313" key="1">
    <source>
        <dbReference type="EMBL" id="SMO92583.1"/>
    </source>
</evidence>
<accession>A0A521F8V3</accession>
<organism evidence="1 2">
    <name type="scientific">Saccharicrinis carchari</name>
    <dbReference type="NCBI Taxonomy" id="1168039"/>
    <lineage>
        <taxon>Bacteria</taxon>
        <taxon>Pseudomonadati</taxon>
        <taxon>Bacteroidota</taxon>
        <taxon>Bacteroidia</taxon>
        <taxon>Marinilabiliales</taxon>
        <taxon>Marinilabiliaceae</taxon>
        <taxon>Saccharicrinis</taxon>
    </lineage>
</organism>
<dbReference type="AlphaFoldDB" id="A0A521F8V3"/>
<proteinExistence type="predicted"/>
<keyword evidence="2" id="KW-1185">Reference proteome</keyword>
<dbReference type="OrthoDB" id="573082at2"/>
<gene>
    <name evidence="1" type="ORF">SAMN06265379_1167</name>
</gene>
<dbReference type="InterPro" id="IPR009241">
    <property type="entry name" value="HigB-like"/>
</dbReference>
<sequence length="114" mass="13758">MGRQIIFHENYFVDFYKELDVGVKSKFQYVFQLIRQVEMVPKKFLAPMTGYEGLFEVRVEYQSNIYRVFCCFDKGKLVVLLNGFQKKTQKTPKKEIEKAMRLKEEYFNQKKMKS</sequence>
<evidence type="ECO:0000313" key="2">
    <source>
        <dbReference type="Proteomes" id="UP000319040"/>
    </source>
</evidence>
<dbReference type="EMBL" id="FXTB01000016">
    <property type="protein sequence ID" value="SMO92583.1"/>
    <property type="molecule type" value="Genomic_DNA"/>
</dbReference>
<dbReference type="Proteomes" id="UP000319040">
    <property type="component" value="Unassembled WGS sequence"/>
</dbReference>
<dbReference type="Pfam" id="PF05973">
    <property type="entry name" value="Gp49"/>
    <property type="match status" value="1"/>
</dbReference>
<protein>
    <submittedName>
        <fullName evidence="1">Phage-related protein</fullName>
    </submittedName>
</protein>
<reference evidence="1 2" key="1">
    <citation type="submission" date="2017-05" db="EMBL/GenBank/DDBJ databases">
        <authorList>
            <person name="Varghese N."/>
            <person name="Submissions S."/>
        </authorList>
    </citation>
    <scope>NUCLEOTIDE SEQUENCE [LARGE SCALE GENOMIC DNA]</scope>
    <source>
        <strain evidence="1 2">DSM 27040</strain>
    </source>
</reference>